<evidence type="ECO:0000313" key="2">
    <source>
        <dbReference type="Proteomes" id="UP000815698"/>
    </source>
</evidence>
<evidence type="ECO:0000313" key="1">
    <source>
        <dbReference type="EMBL" id="ATH97530.1"/>
    </source>
</evidence>
<sequence length="60" mass="6798">MTARYALDPRTHEGREKVADALGYVVETDEETVTIHTKRGYARIPRVLIVAVREVPPPPR</sequence>
<gene>
    <name evidence="1" type="ORF">COP05_01095</name>
</gene>
<name>A0ABN5DQ86_9MICO</name>
<dbReference type="EMBL" id="CP023482">
    <property type="protein sequence ID" value="ATH97530.1"/>
    <property type="molecule type" value="Genomic_DNA"/>
</dbReference>
<keyword evidence="2" id="KW-1185">Reference proteome</keyword>
<accession>A0ABN5DQ86</accession>
<proteinExistence type="predicted"/>
<dbReference type="Proteomes" id="UP000815698">
    <property type="component" value="Chromosome"/>
</dbReference>
<reference evidence="1 2" key="1">
    <citation type="journal article" date="2016" name="Int. J. Syst. Evol. Microbiol.">
        <title>Dermabacter jinjuensis sp. nov., a novel species of the genus Dermabacter isolated from a clinical specimen.</title>
        <authorList>
            <person name="Park Y.K."/>
            <person name="Lee K.M."/>
            <person name="Lee W.K."/>
            <person name="Cho M.J."/>
            <person name="Lee H.S."/>
            <person name="Cho Y.G."/>
            <person name="Lee Y.C."/>
            <person name="Lee W.K."/>
            <person name="Seong W.K."/>
            <person name="Hwang K.J."/>
        </authorList>
    </citation>
    <scope>NUCLEOTIDE SEQUENCE [LARGE SCALE GENOMIC DNA]</scope>
    <source>
        <strain evidence="1 2">32T</strain>
    </source>
</reference>
<protein>
    <submittedName>
        <fullName evidence="1">Uncharacterized protein</fullName>
    </submittedName>
</protein>
<organism evidence="1 2">
    <name type="scientific">Dermabacter jinjuensis</name>
    <dbReference type="NCBI Taxonomy" id="1667168"/>
    <lineage>
        <taxon>Bacteria</taxon>
        <taxon>Bacillati</taxon>
        <taxon>Actinomycetota</taxon>
        <taxon>Actinomycetes</taxon>
        <taxon>Micrococcales</taxon>
        <taxon>Dermabacteraceae</taxon>
        <taxon>Dermabacter</taxon>
    </lineage>
</organism>